<proteinExistence type="predicted"/>
<dbReference type="AlphaFoldDB" id="A0A371DJI8"/>
<feature type="compositionally biased region" description="Polar residues" evidence="1">
    <location>
        <begin position="34"/>
        <end position="45"/>
    </location>
</feature>
<dbReference type="EMBL" id="KZ857389">
    <property type="protein sequence ID" value="RDX52686.1"/>
    <property type="molecule type" value="Genomic_DNA"/>
</dbReference>
<gene>
    <name evidence="2" type="ORF">OH76DRAFT_118442</name>
</gene>
<feature type="compositionally biased region" description="Basic and acidic residues" evidence="1">
    <location>
        <begin position="17"/>
        <end position="28"/>
    </location>
</feature>
<keyword evidence="3" id="KW-1185">Reference proteome</keyword>
<feature type="region of interest" description="Disordered" evidence="1">
    <location>
        <begin position="1"/>
        <end position="48"/>
    </location>
</feature>
<reference evidence="2 3" key="1">
    <citation type="journal article" date="2018" name="Biotechnol. Biofuels">
        <title>Integrative visual omics of the white-rot fungus Polyporus brumalis exposes the biotechnological potential of its oxidative enzymes for delignifying raw plant biomass.</title>
        <authorList>
            <person name="Miyauchi S."/>
            <person name="Rancon A."/>
            <person name="Drula E."/>
            <person name="Hage H."/>
            <person name="Chaduli D."/>
            <person name="Favel A."/>
            <person name="Grisel S."/>
            <person name="Henrissat B."/>
            <person name="Herpoel-Gimbert I."/>
            <person name="Ruiz-Duenas F.J."/>
            <person name="Chevret D."/>
            <person name="Hainaut M."/>
            <person name="Lin J."/>
            <person name="Wang M."/>
            <person name="Pangilinan J."/>
            <person name="Lipzen A."/>
            <person name="Lesage-Meessen L."/>
            <person name="Navarro D."/>
            <person name="Riley R."/>
            <person name="Grigoriev I.V."/>
            <person name="Zhou S."/>
            <person name="Raouche S."/>
            <person name="Rosso M.N."/>
        </authorList>
    </citation>
    <scope>NUCLEOTIDE SEQUENCE [LARGE SCALE GENOMIC DNA]</scope>
    <source>
        <strain evidence="2 3">BRFM 1820</strain>
    </source>
</reference>
<dbReference type="Proteomes" id="UP000256964">
    <property type="component" value="Unassembled WGS sequence"/>
</dbReference>
<name>A0A371DJI8_9APHY</name>
<evidence type="ECO:0000256" key="1">
    <source>
        <dbReference type="SAM" id="MobiDB-lite"/>
    </source>
</evidence>
<evidence type="ECO:0000313" key="2">
    <source>
        <dbReference type="EMBL" id="RDX52686.1"/>
    </source>
</evidence>
<evidence type="ECO:0000313" key="3">
    <source>
        <dbReference type="Proteomes" id="UP000256964"/>
    </source>
</evidence>
<sequence length="173" mass="19398">MRTSSVSLAKLAMHASTDPEKQDSREGGEMVARSHQTVHVGTYRSTQRRRALRVHMTTQLASVHPWNPSSYSNSSVITALGIQPWEHGFSVILHHARFGRPCGRAASFDRDRCNHRVCGRELELVLSPTRGLLNTSEGAKICRRDVCGHLAHPHIYHFFPPPNPSDDFRRLAG</sequence>
<protein>
    <submittedName>
        <fullName evidence="2">Uncharacterized protein</fullName>
    </submittedName>
</protein>
<organism evidence="2 3">
    <name type="scientific">Lentinus brumalis</name>
    <dbReference type="NCBI Taxonomy" id="2498619"/>
    <lineage>
        <taxon>Eukaryota</taxon>
        <taxon>Fungi</taxon>
        <taxon>Dikarya</taxon>
        <taxon>Basidiomycota</taxon>
        <taxon>Agaricomycotina</taxon>
        <taxon>Agaricomycetes</taxon>
        <taxon>Polyporales</taxon>
        <taxon>Polyporaceae</taxon>
        <taxon>Lentinus</taxon>
    </lineage>
</organism>
<accession>A0A371DJI8</accession>